<proteinExistence type="predicted"/>
<keyword evidence="2" id="KW-1185">Reference proteome</keyword>
<evidence type="ECO:0000313" key="1">
    <source>
        <dbReference type="EMBL" id="MFD1460724.1"/>
    </source>
</evidence>
<comment type="caution">
    <text evidence="1">The sequence shown here is derived from an EMBL/GenBank/DDBJ whole genome shotgun (WGS) entry which is preliminary data.</text>
</comment>
<dbReference type="Proteomes" id="UP001597340">
    <property type="component" value="Unassembled WGS sequence"/>
</dbReference>
<accession>A0ABW4DAC8</accession>
<dbReference type="RefSeq" id="WP_377529147.1">
    <property type="nucleotide sequence ID" value="NZ_JBHTES010000001.1"/>
</dbReference>
<evidence type="ECO:0000313" key="2">
    <source>
        <dbReference type="Proteomes" id="UP001597340"/>
    </source>
</evidence>
<reference evidence="2" key="1">
    <citation type="journal article" date="2019" name="Int. J. Syst. Evol. Microbiol.">
        <title>The Global Catalogue of Microorganisms (GCM) 10K type strain sequencing project: providing services to taxonomists for standard genome sequencing and annotation.</title>
        <authorList>
            <consortium name="The Broad Institute Genomics Platform"/>
            <consortium name="The Broad Institute Genome Sequencing Center for Infectious Disease"/>
            <person name="Wu L."/>
            <person name="Ma J."/>
        </authorList>
    </citation>
    <scope>NUCLEOTIDE SEQUENCE [LARGE SCALE GENOMIC DNA]</scope>
    <source>
        <strain evidence="2">CCM 9147</strain>
    </source>
</reference>
<organism evidence="1 2">
    <name type="scientific">Paenibacillus farraposensis</name>
    <dbReference type="NCBI Taxonomy" id="2807095"/>
    <lineage>
        <taxon>Bacteria</taxon>
        <taxon>Bacillati</taxon>
        <taxon>Bacillota</taxon>
        <taxon>Bacilli</taxon>
        <taxon>Bacillales</taxon>
        <taxon>Paenibacillaceae</taxon>
        <taxon>Paenibacillus</taxon>
    </lineage>
</organism>
<sequence>MAGYIANPFINLTVKPPASAAYPISITLREQVTSRLMMNLPSTLSATGVTEVLNFNSASERKALKLETTPDHNGSPDEIEHYTLSLAIADSAGAAVHTQLYDSFIGSGLFQLRDI</sequence>
<dbReference type="EMBL" id="JBHTNZ010000004">
    <property type="protein sequence ID" value="MFD1460724.1"/>
    <property type="molecule type" value="Genomic_DNA"/>
</dbReference>
<gene>
    <name evidence="1" type="ORF">ACFQ5D_04545</name>
</gene>
<protein>
    <submittedName>
        <fullName evidence="1">Uncharacterized protein</fullName>
    </submittedName>
</protein>
<name>A0ABW4DAC8_9BACL</name>